<dbReference type="AlphaFoldDB" id="A0AAP0FYT1"/>
<evidence type="ECO:0000313" key="3">
    <source>
        <dbReference type="Proteomes" id="UP001418222"/>
    </source>
</evidence>
<organism evidence="2 3">
    <name type="scientific">Platanthera zijinensis</name>
    <dbReference type="NCBI Taxonomy" id="2320716"/>
    <lineage>
        <taxon>Eukaryota</taxon>
        <taxon>Viridiplantae</taxon>
        <taxon>Streptophyta</taxon>
        <taxon>Embryophyta</taxon>
        <taxon>Tracheophyta</taxon>
        <taxon>Spermatophyta</taxon>
        <taxon>Magnoliopsida</taxon>
        <taxon>Liliopsida</taxon>
        <taxon>Asparagales</taxon>
        <taxon>Orchidaceae</taxon>
        <taxon>Orchidoideae</taxon>
        <taxon>Orchideae</taxon>
        <taxon>Orchidinae</taxon>
        <taxon>Platanthera</taxon>
    </lineage>
</organism>
<sequence length="57" mass="6946">MEDLFIWILIRKIWINWGLVSTLQWMSAFFLLSISFMLKIQVILGRLVLLPFPFFWL</sequence>
<keyword evidence="1" id="KW-0472">Membrane</keyword>
<name>A0AAP0FYT1_9ASPA</name>
<gene>
    <name evidence="2" type="ORF">KSP39_PZI018481</name>
</gene>
<evidence type="ECO:0000256" key="1">
    <source>
        <dbReference type="SAM" id="Phobius"/>
    </source>
</evidence>
<keyword evidence="1" id="KW-1133">Transmembrane helix</keyword>
<proteinExistence type="predicted"/>
<keyword evidence="1" id="KW-0812">Transmembrane</keyword>
<dbReference type="EMBL" id="JBBWWQ010000016">
    <property type="protein sequence ID" value="KAK8926158.1"/>
    <property type="molecule type" value="Genomic_DNA"/>
</dbReference>
<protein>
    <submittedName>
        <fullName evidence="2">Uncharacterized protein</fullName>
    </submittedName>
</protein>
<accession>A0AAP0FYT1</accession>
<keyword evidence="3" id="KW-1185">Reference proteome</keyword>
<evidence type="ECO:0000313" key="2">
    <source>
        <dbReference type="EMBL" id="KAK8926158.1"/>
    </source>
</evidence>
<dbReference type="Proteomes" id="UP001418222">
    <property type="component" value="Unassembled WGS sequence"/>
</dbReference>
<comment type="caution">
    <text evidence="2">The sequence shown here is derived from an EMBL/GenBank/DDBJ whole genome shotgun (WGS) entry which is preliminary data.</text>
</comment>
<reference evidence="2 3" key="1">
    <citation type="journal article" date="2022" name="Nat. Plants">
        <title>Genomes of leafy and leafless Platanthera orchids illuminate the evolution of mycoheterotrophy.</title>
        <authorList>
            <person name="Li M.H."/>
            <person name="Liu K.W."/>
            <person name="Li Z."/>
            <person name="Lu H.C."/>
            <person name="Ye Q.L."/>
            <person name="Zhang D."/>
            <person name="Wang J.Y."/>
            <person name="Li Y.F."/>
            <person name="Zhong Z.M."/>
            <person name="Liu X."/>
            <person name="Yu X."/>
            <person name="Liu D.K."/>
            <person name="Tu X.D."/>
            <person name="Liu B."/>
            <person name="Hao Y."/>
            <person name="Liao X.Y."/>
            <person name="Jiang Y.T."/>
            <person name="Sun W.H."/>
            <person name="Chen J."/>
            <person name="Chen Y.Q."/>
            <person name="Ai Y."/>
            <person name="Zhai J.W."/>
            <person name="Wu S.S."/>
            <person name="Zhou Z."/>
            <person name="Hsiao Y.Y."/>
            <person name="Wu W.L."/>
            <person name="Chen Y.Y."/>
            <person name="Lin Y.F."/>
            <person name="Hsu J.L."/>
            <person name="Li C.Y."/>
            <person name="Wang Z.W."/>
            <person name="Zhao X."/>
            <person name="Zhong W.Y."/>
            <person name="Ma X.K."/>
            <person name="Ma L."/>
            <person name="Huang J."/>
            <person name="Chen G.Z."/>
            <person name="Huang M.Z."/>
            <person name="Huang L."/>
            <person name="Peng D.H."/>
            <person name="Luo Y.B."/>
            <person name="Zou S.Q."/>
            <person name="Chen S.P."/>
            <person name="Lan S."/>
            <person name="Tsai W.C."/>
            <person name="Van de Peer Y."/>
            <person name="Liu Z.J."/>
        </authorList>
    </citation>
    <scope>NUCLEOTIDE SEQUENCE [LARGE SCALE GENOMIC DNA]</scope>
    <source>
        <strain evidence="2">Lor287</strain>
    </source>
</reference>
<feature type="transmembrane region" description="Helical" evidence="1">
    <location>
        <begin position="14"/>
        <end position="38"/>
    </location>
</feature>